<sequence>MMFALHKYIFETKKLLIIAIPVILTQITQTAMSFVDTIMTGAASSIDMAVIAVGSSIWFPTILFGHGLLLSLTPVIAQLHGANKNNNIFNKYINQAYWLAIFTSCLIMLILWNSYYLIKIMHNINILLKIKVIKYLRTLLWGVPGYLFYQVMRNQYEGQSRTKPVMIISFIGLIFNIIINYIFIYGNFGMPAMGCIGCGIATSSVYWIMFLIILIWFYYNRGIKNIKKIFNKLPNIKILLDLIKLGLPIAFSLMFEVSLFAIVAILLSPLGIVEVSGHQIALNFSSLLFVLPFSIGIASTIRIGYNIGRNKINEVFITGYCAHIIGIILALFTASFSIFFRNKIVFLYSNNLKIIKLATKLILFSAIYQFPDAIQAIGSGILRGYKDTKTILFITFFAYWIVGLPIGYIFALTDIIFPAMGPVGFWYGFIIGLSIAAIMIFLRIIKLQRLPNEIIRLSSKN</sequence>
<evidence type="ECO:0000256" key="6">
    <source>
        <dbReference type="ARBA" id="ARBA00022989"/>
    </source>
</evidence>
<keyword evidence="3" id="KW-0050">Antiport</keyword>
<evidence type="ECO:0000256" key="10">
    <source>
        <dbReference type="SAM" id="Phobius"/>
    </source>
</evidence>
<evidence type="ECO:0000256" key="8">
    <source>
        <dbReference type="ARBA" id="ARBA00023136"/>
    </source>
</evidence>
<accession>A0A346DZ71</accession>
<keyword evidence="5 10" id="KW-0812">Transmembrane</keyword>
<evidence type="ECO:0000256" key="4">
    <source>
        <dbReference type="ARBA" id="ARBA00022475"/>
    </source>
</evidence>
<dbReference type="PANTHER" id="PTHR43298">
    <property type="entry name" value="MULTIDRUG RESISTANCE PROTEIN NORM-RELATED"/>
    <property type="match status" value="1"/>
</dbReference>
<dbReference type="GO" id="GO:0005886">
    <property type="term" value="C:plasma membrane"/>
    <property type="evidence" value="ECO:0007669"/>
    <property type="project" value="UniProtKB-SubCell"/>
</dbReference>
<reference evidence="11 12" key="1">
    <citation type="submission" date="2018-03" db="EMBL/GenBank/DDBJ databases">
        <title>A parallel universe: an anciently diverged bacterial symbiosis in a Hawaiian planthopper (Hemiptera: Cixiidae) reveals rearranged nutritional responsibilities.</title>
        <authorList>
            <person name="Bennett G."/>
            <person name="Mao M."/>
        </authorList>
    </citation>
    <scope>NUCLEOTIDE SEQUENCE [LARGE SCALE GENOMIC DNA]</scope>
    <source>
        <strain evidence="11 12">OLIH</strain>
    </source>
</reference>
<evidence type="ECO:0000256" key="5">
    <source>
        <dbReference type="ARBA" id="ARBA00022692"/>
    </source>
</evidence>
<protein>
    <recommendedName>
        <fullName evidence="9">Multidrug-efflux transporter</fullName>
    </recommendedName>
</protein>
<dbReference type="InterPro" id="IPR048279">
    <property type="entry name" value="MdtK-like"/>
</dbReference>
<feature type="transmembrane region" description="Helical" evidence="10">
    <location>
        <begin position="424"/>
        <end position="445"/>
    </location>
</feature>
<feature type="transmembrane region" description="Helical" evidence="10">
    <location>
        <begin position="96"/>
        <end position="115"/>
    </location>
</feature>
<proteinExistence type="predicted"/>
<dbReference type="CDD" id="cd13131">
    <property type="entry name" value="MATE_NorM_like"/>
    <property type="match status" value="1"/>
</dbReference>
<evidence type="ECO:0000256" key="9">
    <source>
        <dbReference type="ARBA" id="ARBA00031636"/>
    </source>
</evidence>
<feature type="transmembrane region" description="Helical" evidence="10">
    <location>
        <begin position="57"/>
        <end position="76"/>
    </location>
</feature>
<evidence type="ECO:0000256" key="2">
    <source>
        <dbReference type="ARBA" id="ARBA00022448"/>
    </source>
</evidence>
<dbReference type="Proteomes" id="UP000256856">
    <property type="component" value="Chromosome"/>
</dbReference>
<evidence type="ECO:0000313" key="11">
    <source>
        <dbReference type="EMBL" id="AXN02026.1"/>
    </source>
</evidence>
<keyword evidence="7" id="KW-0406">Ion transport</keyword>
<name>A0A346DZ71_9ENTR</name>
<dbReference type="AlphaFoldDB" id="A0A346DZ71"/>
<dbReference type="GO" id="GO:0006811">
    <property type="term" value="P:monoatomic ion transport"/>
    <property type="evidence" value="ECO:0007669"/>
    <property type="project" value="UniProtKB-KW"/>
</dbReference>
<comment type="subcellular location">
    <subcellularLocation>
        <location evidence="1">Cell inner membrane</location>
        <topology evidence="1">Multi-pass membrane protein</topology>
    </subcellularLocation>
</comment>
<feature type="transmembrane region" description="Helical" evidence="10">
    <location>
        <begin position="135"/>
        <end position="152"/>
    </location>
</feature>
<dbReference type="GO" id="GO:0042910">
    <property type="term" value="F:xenobiotic transmembrane transporter activity"/>
    <property type="evidence" value="ECO:0007669"/>
    <property type="project" value="InterPro"/>
</dbReference>
<keyword evidence="8 10" id="KW-0472">Membrane</keyword>
<evidence type="ECO:0000313" key="12">
    <source>
        <dbReference type="Proteomes" id="UP000256856"/>
    </source>
</evidence>
<feature type="transmembrane region" description="Helical" evidence="10">
    <location>
        <begin position="190"/>
        <end position="219"/>
    </location>
</feature>
<feature type="transmembrane region" description="Helical" evidence="10">
    <location>
        <begin position="391"/>
        <end position="412"/>
    </location>
</feature>
<keyword evidence="12" id="KW-1185">Reference proteome</keyword>
<keyword evidence="6 10" id="KW-1133">Transmembrane helix</keyword>
<keyword evidence="2" id="KW-0813">Transport</keyword>
<dbReference type="InterPro" id="IPR002528">
    <property type="entry name" value="MATE_fam"/>
</dbReference>
<dbReference type="KEGG" id="ppet:C9I82_048"/>
<evidence type="ECO:0000256" key="1">
    <source>
        <dbReference type="ARBA" id="ARBA00004429"/>
    </source>
</evidence>
<feature type="transmembrane region" description="Helical" evidence="10">
    <location>
        <begin position="317"/>
        <end position="340"/>
    </location>
</feature>
<keyword evidence="4" id="KW-1003">Cell membrane</keyword>
<feature type="transmembrane region" description="Helical" evidence="10">
    <location>
        <begin position="164"/>
        <end position="184"/>
    </location>
</feature>
<dbReference type="NCBIfam" id="TIGR00797">
    <property type="entry name" value="matE"/>
    <property type="match status" value="1"/>
</dbReference>
<dbReference type="PIRSF" id="PIRSF006603">
    <property type="entry name" value="DinF"/>
    <property type="match status" value="1"/>
</dbReference>
<evidence type="ECO:0000256" key="3">
    <source>
        <dbReference type="ARBA" id="ARBA00022449"/>
    </source>
</evidence>
<evidence type="ECO:0000256" key="7">
    <source>
        <dbReference type="ARBA" id="ARBA00023065"/>
    </source>
</evidence>
<feature type="transmembrane region" description="Helical" evidence="10">
    <location>
        <begin position="280"/>
        <end position="305"/>
    </location>
</feature>
<dbReference type="Pfam" id="PF01554">
    <property type="entry name" value="MatE"/>
    <property type="match status" value="2"/>
</dbReference>
<feature type="transmembrane region" description="Helical" evidence="10">
    <location>
        <begin position="239"/>
        <end position="268"/>
    </location>
</feature>
<dbReference type="GO" id="GO:0015297">
    <property type="term" value="F:antiporter activity"/>
    <property type="evidence" value="ECO:0007669"/>
    <property type="project" value="UniProtKB-KW"/>
</dbReference>
<dbReference type="InterPro" id="IPR050222">
    <property type="entry name" value="MATE_MdtK"/>
</dbReference>
<organism evidence="11 12">
    <name type="scientific">Candidatus Purcelliella pentastirinorum</name>
    <dbReference type="NCBI Taxonomy" id="472834"/>
    <lineage>
        <taxon>Bacteria</taxon>
        <taxon>Pseudomonadati</taxon>
        <taxon>Pseudomonadota</taxon>
        <taxon>Gammaproteobacteria</taxon>
        <taxon>Enterobacterales</taxon>
        <taxon>Enterobacteriaceae</taxon>
        <taxon>Candidatus Purcelliella</taxon>
    </lineage>
</organism>
<gene>
    <name evidence="11" type="ORF">C9I82_048</name>
</gene>
<dbReference type="EMBL" id="CP028374">
    <property type="protein sequence ID" value="AXN02026.1"/>
    <property type="molecule type" value="Genomic_DNA"/>
</dbReference>
<dbReference type="PANTHER" id="PTHR43298:SF2">
    <property type="entry name" value="FMN_FAD EXPORTER YEEO-RELATED"/>
    <property type="match status" value="1"/>
</dbReference>